<dbReference type="InterPro" id="IPR029044">
    <property type="entry name" value="Nucleotide-diphossugar_trans"/>
</dbReference>
<gene>
    <name evidence="1" type="ORF">GEAMG1_0671</name>
</gene>
<protein>
    <submittedName>
        <fullName evidence="1">Glycosyl transferase</fullName>
    </submittedName>
</protein>
<evidence type="ECO:0000313" key="1">
    <source>
        <dbReference type="EMBL" id="CAH2030483.1"/>
    </source>
</evidence>
<reference evidence="1 2" key="1">
    <citation type="submission" date="2022-03" db="EMBL/GenBank/DDBJ databases">
        <authorList>
            <person name="Koch H."/>
        </authorList>
    </citation>
    <scope>NUCLEOTIDE SEQUENCE [LARGE SCALE GENOMIC DNA]</scope>
    <source>
        <strain evidence="1 2">G1</strain>
    </source>
</reference>
<dbReference type="RefSeq" id="WP_305731418.1">
    <property type="nucleotide sequence ID" value="NZ_OW150024.1"/>
</dbReference>
<keyword evidence="1" id="KW-0808">Transferase</keyword>
<keyword evidence="2" id="KW-1185">Reference proteome</keyword>
<dbReference type="GO" id="GO:0016740">
    <property type="term" value="F:transferase activity"/>
    <property type="evidence" value="ECO:0007669"/>
    <property type="project" value="UniProtKB-KW"/>
</dbReference>
<dbReference type="Proteomes" id="UP001295463">
    <property type="component" value="Chromosome"/>
</dbReference>
<evidence type="ECO:0000313" key="2">
    <source>
        <dbReference type="Proteomes" id="UP001295463"/>
    </source>
</evidence>
<organism evidence="1 2">
    <name type="scientific">Trichlorobacter ammonificans</name>
    <dbReference type="NCBI Taxonomy" id="2916410"/>
    <lineage>
        <taxon>Bacteria</taxon>
        <taxon>Pseudomonadati</taxon>
        <taxon>Thermodesulfobacteriota</taxon>
        <taxon>Desulfuromonadia</taxon>
        <taxon>Geobacterales</taxon>
        <taxon>Geobacteraceae</taxon>
        <taxon>Trichlorobacter</taxon>
    </lineage>
</organism>
<accession>A0ABM9D6Y6</accession>
<dbReference type="EMBL" id="OW150024">
    <property type="protein sequence ID" value="CAH2030483.1"/>
    <property type="molecule type" value="Genomic_DNA"/>
</dbReference>
<dbReference type="SUPFAM" id="SSF53448">
    <property type="entry name" value="Nucleotide-diphospho-sugar transferases"/>
    <property type="match status" value="1"/>
</dbReference>
<dbReference type="Gene3D" id="3.90.550.10">
    <property type="entry name" value="Spore Coat Polysaccharide Biosynthesis Protein SpsA, Chain A"/>
    <property type="match status" value="1"/>
</dbReference>
<name>A0ABM9D6Y6_9BACT</name>
<sequence length="308" mass="35332">MSDQAPYTPAPIALFVYNRPYHTRQTVEALRANPLASSSELFVFSDAPRSETDCATVAQVRSYLHTVSGFKKLTLIERTKNLGLADSIISGVTDIVARFGKIIVLEDDLVTSPYFLQYMNEALEIYRDEELVISIHGYVYPLKDQVPELFFIRGADCWAWATWKRGWDVFQPDGALLLQELRQRKLERQFNFENSYPYVKMLEAQVLGKNSSWAVRWYASAFLANKLTLYPGRSLVKNVGFDDSGTHCGLDTRFDVELSATPIAMKRITVHECGQAFIAFRNFFRSIRPGFWQRQKNSILKRINRMLG</sequence>
<proteinExistence type="predicted"/>